<evidence type="ECO:0000313" key="3">
    <source>
        <dbReference type="Proteomes" id="UP000567067"/>
    </source>
</evidence>
<proteinExistence type="predicted"/>
<dbReference type="Proteomes" id="UP000567067">
    <property type="component" value="Unassembled WGS sequence"/>
</dbReference>
<feature type="compositionally biased region" description="Basic and acidic residues" evidence="1">
    <location>
        <begin position="129"/>
        <end position="139"/>
    </location>
</feature>
<feature type="region of interest" description="Disordered" evidence="1">
    <location>
        <begin position="105"/>
        <end position="139"/>
    </location>
</feature>
<sequence>MWRLGRDGTERYEKESSLPLYCGPNVRRHWSLDASDDAVYAGAASDGIGLMAGGYVGCLQSADTALFLVRWCSAEQMAREDDAAMDTGASGGHYDGICAAARSGSNGARPAHDAGATIRNPLHGRSSRKAVDADPAVRE</sequence>
<accession>A0A7W3XU61</accession>
<keyword evidence="3" id="KW-1185">Reference proteome</keyword>
<dbReference type="EMBL" id="JACJIP010000047">
    <property type="protein sequence ID" value="MBA9088323.1"/>
    <property type="molecule type" value="Genomic_DNA"/>
</dbReference>
<reference evidence="2 3" key="1">
    <citation type="submission" date="2020-08" db="EMBL/GenBank/DDBJ databases">
        <title>Genomic Encyclopedia of Type Strains, Phase III (KMG-III): the genomes of soil and plant-associated and newly described type strains.</title>
        <authorList>
            <person name="Whitman W."/>
        </authorList>
    </citation>
    <scope>NUCLEOTIDE SEQUENCE [LARGE SCALE GENOMIC DNA]</scope>
    <source>
        <strain evidence="2 3">CECT 8693</strain>
    </source>
</reference>
<gene>
    <name evidence="2" type="ORF">FHR92_004819</name>
</gene>
<name>A0A7W3XU61_9BACL</name>
<comment type="caution">
    <text evidence="2">The sequence shown here is derived from an EMBL/GenBank/DDBJ whole genome shotgun (WGS) entry which is preliminary data.</text>
</comment>
<evidence type="ECO:0000256" key="1">
    <source>
        <dbReference type="SAM" id="MobiDB-lite"/>
    </source>
</evidence>
<protein>
    <submittedName>
        <fullName evidence="2">Uncharacterized protein</fullName>
    </submittedName>
</protein>
<dbReference type="AlphaFoldDB" id="A0A7W3XU61"/>
<organism evidence="2 3">
    <name type="scientific">Fontibacillus solani</name>
    <dbReference type="NCBI Taxonomy" id="1572857"/>
    <lineage>
        <taxon>Bacteria</taxon>
        <taxon>Bacillati</taxon>
        <taxon>Bacillota</taxon>
        <taxon>Bacilli</taxon>
        <taxon>Bacillales</taxon>
        <taxon>Paenibacillaceae</taxon>
        <taxon>Fontibacillus</taxon>
    </lineage>
</organism>
<evidence type="ECO:0000313" key="2">
    <source>
        <dbReference type="EMBL" id="MBA9088323.1"/>
    </source>
</evidence>